<feature type="region of interest" description="Disordered" evidence="1">
    <location>
        <begin position="1"/>
        <end position="40"/>
    </location>
</feature>
<dbReference type="Proteomes" id="UP000887577">
    <property type="component" value="Unplaced"/>
</dbReference>
<evidence type="ECO:0000313" key="2">
    <source>
        <dbReference type="Proteomes" id="UP000887577"/>
    </source>
</evidence>
<evidence type="ECO:0000256" key="1">
    <source>
        <dbReference type="SAM" id="MobiDB-lite"/>
    </source>
</evidence>
<organism evidence="2 3">
    <name type="scientific">Panagrolaimus superbus</name>
    <dbReference type="NCBI Taxonomy" id="310955"/>
    <lineage>
        <taxon>Eukaryota</taxon>
        <taxon>Metazoa</taxon>
        <taxon>Ecdysozoa</taxon>
        <taxon>Nematoda</taxon>
        <taxon>Chromadorea</taxon>
        <taxon>Rhabditida</taxon>
        <taxon>Tylenchina</taxon>
        <taxon>Panagrolaimomorpha</taxon>
        <taxon>Panagrolaimoidea</taxon>
        <taxon>Panagrolaimidae</taxon>
        <taxon>Panagrolaimus</taxon>
    </lineage>
</organism>
<reference evidence="3" key="1">
    <citation type="submission" date="2022-11" db="UniProtKB">
        <authorList>
            <consortium name="WormBaseParasite"/>
        </authorList>
    </citation>
    <scope>IDENTIFICATION</scope>
</reference>
<feature type="compositionally biased region" description="Polar residues" evidence="1">
    <location>
        <begin position="11"/>
        <end position="21"/>
    </location>
</feature>
<dbReference type="AlphaFoldDB" id="A0A914ZAG5"/>
<accession>A0A914ZAG5</accession>
<protein>
    <submittedName>
        <fullName evidence="3">Uncharacterized protein</fullName>
    </submittedName>
</protein>
<name>A0A914ZAG5_9BILA</name>
<proteinExistence type="predicted"/>
<evidence type="ECO:0000313" key="3">
    <source>
        <dbReference type="WBParaSite" id="PSU_v2.g9313.t1"/>
    </source>
</evidence>
<dbReference type="WBParaSite" id="PSU_v2.g9313.t1">
    <property type="protein sequence ID" value="PSU_v2.g9313.t1"/>
    <property type="gene ID" value="PSU_v2.g9313"/>
</dbReference>
<sequence length="108" mass="12628">MKPFFTKLQESKTLPSISPSDTTTTTTKNGSQKTDSLPERSELNKKLLIEPHYASLLRHKCLGEHNSAKAREMRRRYPRNMGRPLQFREIKYLSLTVAQMFTQVNKMW</sequence>
<keyword evidence="2" id="KW-1185">Reference proteome</keyword>